<dbReference type="PROSITE" id="PS51257">
    <property type="entry name" value="PROKAR_LIPOPROTEIN"/>
    <property type="match status" value="1"/>
</dbReference>
<name>A0A3E1NTF9_9BACT</name>
<dbReference type="RefSeq" id="WP_116857250.1">
    <property type="nucleotide sequence ID" value="NZ_QTJV01000016.1"/>
</dbReference>
<sequence>MKMILLYIALAFASISCKSGRKPTNIEVEEKSKRFDSLPGNNLDELEAKDANFYLKASKGKEGEICLRYRLNHTNGYKDFCFKYFDYSEVVFPDTSVWIINGNTFRESRYCLVHDSILILPLIGMNNFYPCMF</sequence>
<gene>
    <name evidence="1" type="ORF">DXN04_30730</name>
</gene>
<dbReference type="OrthoDB" id="655879at2"/>
<reference evidence="1 2" key="1">
    <citation type="submission" date="2018-08" db="EMBL/GenBank/DDBJ databases">
        <title>Chitinophaga sp. K20C18050901, a novel bacterium isolated from forest soil.</title>
        <authorList>
            <person name="Wang C."/>
        </authorList>
    </citation>
    <scope>NUCLEOTIDE SEQUENCE [LARGE SCALE GENOMIC DNA]</scope>
    <source>
        <strain evidence="1 2">K20C18050901</strain>
    </source>
</reference>
<organism evidence="1 2">
    <name type="scientific">Chitinophaga silvisoli</name>
    <dbReference type="NCBI Taxonomy" id="2291814"/>
    <lineage>
        <taxon>Bacteria</taxon>
        <taxon>Pseudomonadati</taxon>
        <taxon>Bacteroidota</taxon>
        <taxon>Chitinophagia</taxon>
        <taxon>Chitinophagales</taxon>
        <taxon>Chitinophagaceae</taxon>
        <taxon>Chitinophaga</taxon>
    </lineage>
</organism>
<protein>
    <recommendedName>
        <fullName evidence="3">Lipoprotein</fullName>
    </recommendedName>
</protein>
<keyword evidence="2" id="KW-1185">Reference proteome</keyword>
<accession>A0A3E1NTF9</accession>
<dbReference type="Proteomes" id="UP000261174">
    <property type="component" value="Unassembled WGS sequence"/>
</dbReference>
<evidence type="ECO:0000313" key="2">
    <source>
        <dbReference type="Proteomes" id="UP000261174"/>
    </source>
</evidence>
<proteinExistence type="predicted"/>
<dbReference type="AlphaFoldDB" id="A0A3E1NTF9"/>
<comment type="caution">
    <text evidence="1">The sequence shown here is derived from an EMBL/GenBank/DDBJ whole genome shotgun (WGS) entry which is preliminary data.</text>
</comment>
<evidence type="ECO:0008006" key="3">
    <source>
        <dbReference type="Google" id="ProtNLM"/>
    </source>
</evidence>
<dbReference type="EMBL" id="QTJV01000016">
    <property type="protein sequence ID" value="RFM31216.1"/>
    <property type="molecule type" value="Genomic_DNA"/>
</dbReference>
<evidence type="ECO:0000313" key="1">
    <source>
        <dbReference type="EMBL" id="RFM31216.1"/>
    </source>
</evidence>